<dbReference type="SUPFAM" id="SSF50978">
    <property type="entry name" value="WD40 repeat-like"/>
    <property type="match status" value="1"/>
</dbReference>
<keyword evidence="3 12" id="KW-0853">WD repeat</keyword>
<dbReference type="InterPro" id="IPR015943">
    <property type="entry name" value="WD40/YVTN_repeat-like_dom_sf"/>
</dbReference>
<dbReference type="Proteomes" id="UP001165085">
    <property type="component" value="Unassembled WGS sequence"/>
</dbReference>
<protein>
    <recommendedName>
        <fullName evidence="10">Dynein axonemal intermediate chain 4</fullName>
    </recommendedName>
    <alternativeName>
        <fullName evidence="11">WD repeat-containing protein 78</fullName>
    </alternativeName>
</protein>
<dbReference type="InterPro" id="IPR001680">
    <property type="entry name" value="WD40_rpt"/>
</dbReference>
<evidence type="ECO:0000313" key="14">
    <source>
        <dbReference type="EMBL" id="GMI01648.1"/>
    </source>
</evidence>
<dbReference type="InterPro" id="IPR050687">
    <property type="entry name" value="Dynein_IC"/>
</dbReference>
<dbReference type="OrthoDB" id="10259804at2759"/>
<keyword evidence="15" id="KW-1185">Reference proteome</keyword>
<evidence type="ECO:0000256" key="8">
    <source>
        <dbReference type="ARBA" id="ARBA00023273"/>
    </source>
</evidence>
<keyword evidence="8" id="KW-0966">Cell projection</keyword>
<keyword evidence="6" id="KW-0969">Cilium</keyword>
<organism evidence="14 15">
    <name type="scientific">Triparma strigata</name>
    <dbReference type="NCBI Taxonomy" id="1606541"/>
    <lineage>
        <taxon>Eukaryota</taxon>
        <taxon>Sar</taxon>
        <taxon>Stramenopiles</taxon>
        <taxon>Ochrophyta</taxon>
        <taxon>Bolidophyceae</taxon>
        <taxon>Parmales</taxon>
        <taxon>Triparmaceae</taxon>
        <taxon>Triparma</taxon>
    </lineage>
</organism>
<dbReference type="Gene3D" id="2.130.10.10">
    <property type="entry name" value="YVTN repeat-like/Quinoprotein amine dehydrogenase"/>
    <property type="match status" value="2"/>
</dbReference>
<name>A0A9W7C9E1_9STRA</name>
<feature type="repeat" description="WD" evidence="12">
    <location>
        <begin position="688"/>
        <end position="720"/>
    </location>
</feature>
<accession>A0A9W7C9E1</accession>
<feature type="region of interest" description="Disordered" evidence="13">
    <location>
        <begin position="202"/>
        <end position="229"/>
    </location>
</feature>
<evidence type="ECO:0000256" key="3">
    <source>
        <dbReference type="ARBA" id="ARBA00022574"/>
    </source>
</evidence>
<evidence type="ECO:0000256" key="12">
    <source>
        <dbReference type="PROSITE-ProRule" id="PRU00221"/>
    </source>
</evidence>
<keyword evidence="7" id="KW-0206">Cytoskeleton</keyword>
<keyword evidence="5" id="KW-0282">Flagellum</keyword>
<dbReference type="EMBL" id="BRXY01000583">
    <property type="protein sequence ID" value="GMI01648.1"/>
    <property type="molecule type" value="Genomic_DNA"/>
</dbReference>
<dbReference type="GO" id="GO:0003341">
    <property type="term" value="P:cilium movement"/>
    <property type="evidence" value="ECO:0007669"/>
    <property type="project" value="TreeGrafter"/>
</dbReference>
<dbReference type="InterPro" id="IPR036322">
    <property type="entry name" value="WD40_repeat_dom_sf"/>
</dbReference>
<evidence type="ECO:0000313" key="15">
    <source>
        <dbReference type="Proteomes" id="UP001165085"/>
    </source>
</evidence>
<dbReference type="FunFam" id="2.130.10.10:FF:001248">
    <property type="entry name" value="WD repeat domain 78"/>
    <property type="match status" value="1"/>
</dbReference>
<comment type="caution">
    <text evidence="14">The sequence shown here is derived from an EMBL/GenBank/DDBJ whole genome shotgun (WGS) entry which is preliminary data.</text>
</comment>
<evidence type="ECO:0000256" key="2">
    <source>
        <dbReference type="ARBA" id="ARBA00022490"/>
    </source>
</evidence>
<evidence type="ECO:0000256" key="10">
    <source>
        <dbReference type="ARBA" id="ARBA00040002"/>
    </source>
</evidence>
<dbReference type="Pfam" id="PF00400">
    <property type="entry name" value="WD40"/>
    <property type="match status" value="2"/>
</dbReference>
<comment type="subcellular location">
    <subcellularLocation>
        <location evidence="1">Cytoplasm</location>
        <location evidence="1">Cytoskeleton</location>
        <location evidence="1">Flagellum axoneme</location>
    </subcellularLocation>
    <subcellularLocation>
        <location evidence="9">Dynein axonemal particle</location>
    </subcellularLocation>
</comment>
<keyword evidence="2" id="KW-0963">Cytoplasm</keyword>
<evidence type="ECO:0000256" key="5">
    <source>
        <dbReference type="ARBA" id="ARBA00022846"/>
    </source>
</evidence>
<dbReference type="PROSITE" id="PS50294">
    <property type="entry name" value="WD_REPEATS_REGION"/>
    <property type="match status" value="1"/>
</dbReference>
<evidence type="ECO:0000256" key="9">
    <source>
        <dbReference type="ARBA" id="ARBA00024190"/>
    </source>
</evidence>
<dbReference type="PROSITE" id="PS50082">
    <property type="entry name" value="WD_REPEATS_2"/>
    <property type="match status" value="2"/>
</dbReference>
<evidence type="ECO:0000256" key="13">
    <source>
        <dbReference type="SAM" id="MobiDB-lite"/>
    </source>
</evidence>
<evidence type="ECO:0000256" key="1">
    <source>
        <dbReference type="ARBA" id="ARBA00004611"/>
    </source>
</evidence>
<dbReference type="AlphaFoldDB" id="A0A9W7C9E1"/>
<dbReference type="GO" id="GO:0045504">
    <property type="term" value="F:dynein heavy chain binding"/>
    <property type="evidence" value="ECO:0007669"/>
    <property type="project" value="TreeGrafter"/>
</dbReference>
<dbReference type="GO" id="GO:0005858">
    <property type="term" value="C:axonemal dynein complex"/>
    <property type="evidence" value="ECO:0007669"/>
    <property type="project" value="TreeGrafter"/>
</dbReference>
<evidence type="ECO:0000256" key="6">
    <source>
        <dbReference type="ARBA" id="ARBA00023069"/>
    </source>
</evidence>
<keyword evidence="4" id="KW-0677">Repeat</keyword>
<proteinExistence type="predicted"/>
<evidence type="ECO:0000256" key="11">
    <source>
        <dbReference type="ARBA" id="ARBA00041557"/>
    </source>
</evidence>
<reference evidence="15" key="1">
    <citation type="journal article" date="2023" name="Commun. Biol.">
        <title>Genome analysis of Parmales, the sister group of diatoms, reveals the evolutionary specialization of diatoms from phago-mixotrophs to photoautotrophs.</title>
        <authorList>
            <person name="Ban H."/>
            <person name="Sato S."/>
            <person name="Yoshikawa S."/>
            <person name="Yamada K."/>
            <person name="Nakamura Y."/>
            <person name="Ichinomiya M."/>
            <person name="Sato N."/>
            <person name="Blanc-Mathieu R."/>
            <person name="Endo H."/>
            <person name="Kuwata A."/>
            <person name="Ogata H."/>
        </authorList>
    </citation>
    <scope>NUCLEOTIDE SEQUENCE [LARGE SCALE GENOMIC DNA]</scope>
    <source>
        <strain evidence="15">NIES 3701</strain>
    </source>
</reference>
<gene>
    <name evidence="14" type="ORF">TrST_g10370</name>
</gene>
<sequence>MQIGIFAWADDQKSYSIAKKRGSSAGNFKVSRYVLRLKFGLQHKLLTGKAKHSDFCFDSPSQISALKRNAYSSRLPYMPPAGMQKRPVAVNTAVTPTAGKAGPKSTKRPGAGAGGETPAGLPPILLDSVDRTPQPLYVSSYGSLTNDTGVDAVGGLKVGSDEGIKYPAAAKSPIAVTIMTPTAPKRKVEMYVKEEKKVKAEEEVEEEGKKHKHKGHHGHGHSAVEEEVEEKQEEEFVITLTETKTEFLVNIRGTVMSNDAPNYQTIQKRNAAYERVLEGRDHADNLSERHTQTLSFAHKTKVVQSEPPSAKSMSCQATDWDIYDSYKGEEKEKGDDIAVQTASAQTSKGDGKEESSVDTLVNNFTSALSAPDCLLDVSEAVVSGASFASKDSADYANSETIISKAKNGAIMGSPSLLKSLELMERAVQQNLNHKSHLMYRNYPEGSNAEVVPKVKDEAGSALGNDTSVANSSMSKLFSFSCKLSDGRSATTMSWNKGNKDVLAVGYGSFHLSASEASGGIIMFWSIRNPAHPEKVIKTPSGVTSIDFSSAHPNMIAVGMYNGTVAVYDVRRDVDFDVPVLESGSMEQKHMDPVWECKWVDKGPERGESLVTIATDGRVLEWNMKKGLSLTPLMVLKRIGNSDGVISRQASGLCLDFPLDDSSMYLAGTEDGHIHRCSCSYNEQYLDTFSGHSGPVYKVKCSPYHPDAFLSCSADWTVKLWHSKDTSDCLREFHTVGLSDVVNDIAWSPNSSTVFASVTGDGRVEVWDLNSMDPKMSYKPPANEAILGVTPLTTVLFSENAPVLATGDAKGKVDIFRLVGMESGGEQSEQRKKLEGFLGSEE</sequence>
<dbReference type="PANTHER" id="PTHR12442">
    <property type="entry name" value="DYNEIN INTERMEDIATE CHAIN"/>
    <property type="match status" value="1"/>
</dbReference>
<dbReference type="PANTHER" id="PTHR12442:SF12">
    <property type="entry name" value="DYNEIN AXONEMAL INTERMEDIATE CHAIN 4"/>
    <property type="match status" value="1"/>
</dbReference>
<dbReference type="SMART" id="SM00320">
    <property type="entry name" value="WD40"/>
    <property type="match status" value="5"/>
</dbReference>
<feature type="compositionally biased region" description="Basic residues" evidence="13">
    <location>
        <begin position="210"/>
        <end position="220"/>
    </location>
</feature>
<dbReference type="GO" id="GO:0120293">
    <property type="term" value="C:dynein axonemal particle"/>
    <property type="evidence" value="ECO:0007669"/>
    <property type="project" value="UniProtKB-SubCell"/>
</dbReference>
<evidence type="ECO:0000256" key="4">
    <source>
        <dbReference type="ARBA" id="ARBA00022737"/>
    </source>
</evidence>
<evidence type="ECO:0000256" key="7">
    <source>
        <dbReference type="ARBA" id="ARBA00023212"/>
    </source>
</evidence>
<dbReference type="GO" id="GO:0045503">
    <property type="term" value="F:dynein light chain binding"/>
    <property type="evidence" value="ECO:0007669"/>
    <property type="project" value="TreeGrafter"/>
</dbReference>
<feature type="region of interest" description="Disordered" evidence="13">
    <location>
        <begin position="95"/>
        <end position="126"/>
    </location>
</feature>
<feature type="repeat" description="WD" evidence="12">
    <location>
        <begin position="734"/>
        <end position="776"/>
    </location>
</feature>